<dbReference type="SMART" id="SM00034">
    <property type="entry name" value="CLECT"/>
    <property type="match status" value="2"/>
</dbReference>
<dbReference type="Pfam" id="PF00059">
    <property type="entry name" value="Lectin_C"/>
    <property type="match status" value="2"/>
</dbReference>
<gene>
    <name evidence="4" type="ORF">B2M23_11660</name>
</gene>
<accession>A0AAC9W2Y0</accession>
<dbReference type="Pfam" id="PF08481">
    <property type="entry name" value="GBS_Bsp-like"/>
    <property type="match status" value="1"/>
</dbReference>
<dbReference type="PROSITE" id="PS51766">
    <property type="entry name" value="DOCKERIN"/>
    <property type="match status" value="1"/>
</dbReference>
<dbReference type="InterPro" id="IPR002105">
    <property type="entry name" value="Dockerin_1_rpt"/>
</dbReference>
<keyword evidence="1" id="KW-0732">Signal</keyword>
<proteinExistence type="predicted"/>
<evidence type="ECO:0000256" key="1">
    <source>
        <dbReference type="SAM" id="SignalP"/>
    </source>
</evidence>
<dbReference type="InterPro" id="IPR001304">
    <property type="entry name" value="C-type_lectin-like"/>
</dbReference>
<dbReference type="EMBL" id="CP019962">
    <property type="protein sequence ID" value="ARD66160.1"/>
    <property type="molecule type" value="Genomic_DNA"/>
</dbReference>
<evidence type="ECO:0000313" key="5">
    <source>
        <dbReference type="Proteomes" id="UP000192391"/>
    </source>
</evidence>
<dbReference type="PANTHER" id="PTHR22803">
    <property type="entry name" value="MANNOSE, PHOSPHOLIPASE, LECTIN RECEPTOR RELATED"/>
    <property type="match status" value="1"/>
</dbReference>
<dbReference type="SUPFAM" id="SSF56436">
    <property type="entry name" value="C-type lectin-like"/>
    <property type="match status" value="2"/>
</dbReference>
<dbReference type="InterPro" id="IPR050111">
    <property type="entry name" value="C-type_lectin/snaclec_domain"/>
</dbReference>
<dbReference type="InterPro" id="IPR016186">
    <property type="entry name" value="C-type_lectin-like/link_sf"/>
</dbReference>
<dbReference type="CDD" id="cd14256">
    <property type="entry name" value="Dockerin_I"/>
    <property type="match status" value="1"/>
</dbReference>
<feature type="domain" description="Dockerin" evidence="3">
    <location>
        <begin position="665"/>
        <end position="732"/>
    </location>
</feature>
<name>A0AAC9W2Y0_EUBLI</name>
<dbReference type="Gene3D" id="1.10.1330.10">
    <property type="entry name" value="Dockerin domain"/>
    <property type="match status" value="1"/>
</dbReference>
<reference evidence="5" key="1">
    <citation type="journal article" date="2017" name="Sci. Rep.">
        <title>Determination of the Genome and Primary Transcriptome of Syngas Fermenting Eubacterium limosum ATCC 8486.</title>
        <authorList>
            <person name="Song Y."/>
            <person name="Shin J."/>
            <person name="Jeong Y."/>
            <person name="Jin S."/>
            <person name="Lee J.K."/>
            <person name="Kim D.R."/>
            <person name="Kim S.C."/>
            <person name="Cho S."/>
            <person name="Cho B.K."/>
        </authorList>
    </citation>
    <scope>NUCLEOTIDE SEQUENCE [LARGE SCALE GENOMIC DNA]</scope>
    <source>
        <strain evidence="5">ATCC 8486</strain>
    </source>
</reference>
<sequence length="732" mass="83576">MKKVMRRSCFILFFTVLLTTLVPISRANAMSKFEFDQKLNEAQIEYWHGKKQTFFDHGETCHGYARQLTKVIFGVECGNGLGKGWIRIDANSNDSKINNVHIGDLVRFRNTPSLDHTIIVTNIIGDTIIYTDCNSDGQSTIKWNQQISKGTLAGKLSQPLVFNQGAYGYIAHYAANPVQSTLPCEHDLDSPRQGDCVFGDGFILQGWALDGEGISRVTYTIFNEATGKTSQEQDMQMGMERIDVYNIYPQYNNRNAGYYKYIDSRELEKGHNIIDVYAYTPSGRKHIEHRGILFIDDTKPVLTNVEIIDLGNKGFTVTGKCSDEGSGVDKIRIAIWSDKYGQEENLWHDIGVGPDQRFYYRVNFDEYHGEKGPYNIHLYAYDRAKNPGFDAIVGYVPMLKPAQIEEKNGHLYALYDTSLTWAGARDQAVFMDGHLATVNSQDEQKFLTAMVEKGEKNSYWIGAETQDYQIWRWITGESFDYRNWSQNQPDNYGNIEDKAAIYSADGTWNDLNNEDRYGTGFIVEYELQNNEGSKMLNYNGKLYTRYDVSLPWNEAQKFCEMKGGRLAVVKDQETQNILKELIQDGGRSEYLLGASAEKNKGEWRWIDNSPLTYTNWGINEPNNTSSCEEYLVMGVDGCWNDRATYFENMQTTLGFICEQEEKPEVVLKIGDVNDDKIINATDALMVLRHSVKEITLKNNEFIRADVTKDNTVNATDALQILRYAVKEIDRFD</sequence>
<evidence type="ECO:0000259" key="2">
    <source>
        <dbReference type="PROSITE" id="PS50041"/>
    </source>
</evidence>
<feature type="domain" description="C-type lectin" evidence="2">
    <location>
        <begin position="538"/>
        <end position="641"/>
    </location>
</feature>
<dbReference type="Gene3D" id="3.10.100.10">
    <property type="entry name" value="Mannose-Binding Protein A, subunit A"/>
    <property type="match status" value="2"/>
</dbReference>
<dbReference type="PROSITE" id="PS50041">
    <property type="entry name" value="C_TYPE_LECTIN_2"/>
    <property type="match status" value="2"/>
</dbReference>
<protein>
    <submittedName>
        <fullName evidence="4">Uncharacterized protein</fullName>
    </submittedName>
</protein>
<evidence type="ECO:0000259" key="3">
    <source>
        <dbReference type="PROSITE" id="PS51766"/>
    </source>
</evidence>
<dbReference type="GO" id="GO:0000272">
    <property type="term" value="P:polysaccharide catabolic process"/>
    <property type="evidence" value="ECO:0007669"/>
    <property type="project" value="InterPro"/>
</dbReference>
<dbReference type="InterPro" id="IPR013688">
    <property type="entry name" value="GBS_Bsp-like"/>
</dbReference>
<organism evidence="4 5">
    <name type="scientific">Eubacterium limosum</name>
    <dbReference type="NCBI Taxonomy" id="1736"/>
    <lineage>
        <taxon>Bacteria</taxon>
        <taxon>Bacillati</taxon>
        <taxon>Bacillota</taxon>
        <taxon>Clostridia</taxon>
        <taxon>Eubacteriales</taxon>
        <taxon>Eubacteriaceae</taxon>
        <taxon>Eubacterium</taxon>
    </lineage>
</organism>
<dbReference type="InterPro" id="IPR016134">
    <property type="entry name" value="Dockerin_dom"/>
</dbReference>
<dbReference type="CDD" id="cd03603">
    <property type="entry name" value="CLECT_VCBS"/>
    <property type="match status" value="1"/>
</dbReference>
<dbReference type="AlphaFoldDB" id="A0AAC9W2Y0"/>
<dbReference type="SUPFAM" id="SSF63446">
    <property type="entry name" value="Type I dockerin domain"/>
    <property type="match status" value="1"/>
</dbReference>
<feature type="domain" description="C-type lectin" evidence="2">
    <location>
        <begin position="407"/>
        <end position="510"/>
    </location>
</feature>
<dbReference type="GO" id="GO:0004553">
    <property type="term" value="F:hydrolase activity, hydrolyzing O-glycosyl compounds"/>
    <property type="evidence" value="ECO:0007669"/>
    <property type="project" value="InterPro"/>
</dbReference>
<dbReference type="InterPro" id="IPR036439">
    <property type="entry name" value="Dockerin_dom_sf"/>
</dbReference>
<dbReference type="InterPro" id="IPR016187">
    <property type="entry name" value="CTDL_fold"/>
</dbReference>
<feature type="chain" id="PRO_5042259522" evidence="1">
    <location>
        <begin position="30"/>
        <end position="732"/>
    </location>
</feature>
<dbReference type="Gene3D" id="2.60.40.3760">
    <property type="match status" value="1"/>
</dbReference>
<dbReference type="KEGG" id="elim:B2M23_11660"/>
<dbReference type="Proteomes" id="UP000192391">
    <property type="component" value="Chromosome"/>
</dbReference>
<dbReference type="InterPro" id="IPR034007">
    <property type="entry name" value="CTLD_bac"/>
</dbReference>
<dbReference type="Pfam" id="PF00404">
    <property type="entry name" value="Dockerin_1"/>
    <property type="match status" value="1"/>
</dbReference>
<feature type="signal peptide" evidence="1">
    <location>
        <begin position="1"/>
        <end position="29"/>
    </location>
</feature>
<evidence type="ECO:0000313" key="4">
    <source>
        <dbReference type="EMBL" id="ARD66160.1"/>
    </source>
</evidence>